<evidence type="ECO:0000313" key="2">
    <source>
        <dbReference type="Proteomes" id="UP000190018"/>
    </source>
</evidence>
<proteinExistence type="predicted"/>
<sequence>MPSLTSQGTHGLASAPQSQPQSLLDLMADGFNLLLLFKLGQMPGDTESVVQSVQKFLDAVERGAVKLGISSEDIYTAK</sequence>
<evidence type="ECO:0000313" key="1">
    <source>
        <dbReference type="EMBL" id="OOW64592.1"/>
    </source>
</evidence>
<protein>
    <submittedName>
        <fullName evidence="1">Uncharacterized protein</fullName>
    </submittedName>
</protein>
<accession>A0ABX3LZW6</accession>
<reference evidence="1 2" key="1">
    <citation type="submission" date="2015-12" db="EMBL/GenBank/DDBJ databases">
        <authorList>
            <person name="Bansal K."/>
            <person name="Midha S."/>
            <person name="Patil P.B."/>
        </authorList>
    </citation>
    <scope>NUCLEOTIDE SEQUENCE [LARGE SCALE GENOMIC DNA]</scope>
    <source>
        <strain evidence="1 2">LMG21719</strain>
    </source>
</reference>
<name>A0ABX3LZW6_9XANT</name>
<gene>
    <name evidence="1" type="ORF">Xant_22230</name>
</gene>
<organism evidence="1 2">
    <name type="scientific">Xanthomonas cissicola</name>
    <dbReference type="NCBI Taxonomy" id="86186"/>
    <lineage>
        <taxon>Bacteria</taxon>
        <taxon>Pseudomonadati</taxon>
        <taxon>Pseudomonadota</taxon>
        <taxon>Gammaproteobacteria</taxon>
        <taxon>Lysobacterales</taxon>
        <taxon>Lysobacteraceae</taxon>
        <taxon>Xanthomonas</taxon>
    </lineage>
</organism>
<dbReference type="EMBL" id="LOJT01000185">
    <property type="protein sequence ID" value="OOW64592.1"/>
    <property type="molecule type" value="Genomic_DNA"/>
</dbReference>
<keyword evidence="2" id="KW-1185">Reference proteome</keyword>
<comment type="caution">
    <text evidence="1">The sequence shown here is derived from an EMBL/GenBank/DDBJ whole genome shotgun (WGS) entry which is preliminary data.</text>
</comment>
<dbReference type="Proteomes" id="UP000190018">
    <property type="component" value="Unassembled WGS sequence"/>
</dbReference>